<dbReference type="Proteomes" id="UP000825935">
    <property type="component" value="Chromosome 28"/>
</dbReference>
<sequence>MDRNSDLSKELEAGFGPGGLGIIAVSEVPGYASLRRGLLYIAERLAALPEHVKKSLEDPTSRYSFGWSHGKEKLESGSPDFFKGSFYAHPLMDIPIQEGDLLSIQATCKSNSGRCLEDILRNSQYHKGRLLHYFPCVTINESENQGPVSSWCGWHTDHGSLTGLTSAMYMRDGIEISCPDENAGLYVRMVNEEIKKASNVVGVSRNTFALFMQPSWDQPLHITRGLNRGDESEVLALFGGGWWSAHPCQRCGR</sequence>
<evidence type="ECO:0000313" key="1">
    <source>
        <dbReference type="EMBL" id="KAH7293002.1"/>
    </source>
</evidence>
<comment type="caution">
    <text evidence="1">The sequence shown here is derived from an EMBL/GenBank/DDBJ whole genome shotgun (WGS) entry which is preliminary data.</text>
</comment>
<accession>A0A8T2R9B3</accession>
<name>A0A8T2R9B3_CERRI</name>
<dbReference type="PANTHER" id="PTHR48420">
    <property type="entry name" value="NON-HAEM DIOXYGENASE N-TERMINAL DOMAIN-CONTAINING PROTEIN"/>
    <property type="match status" value="1"/>
</dbReference>
<dbReference type="Gene3D" id="2.60.120.330">
    <property type="entry name" value="B-lactam Antibiotic, Isopenicillin N Synthase, Chain"/>
    <property type="match status" value="1"/>
</dbReference>
<evidence type="ECO:0000313" key="2">
    <source>
        <dbReference type="Proteomes" id="UP000825935"/>
    </source>
</evidence>
<keyword evidence="2" id="KW-1185">Reference proteome</keyword>
<reference evidence="1" key="1">
    <citation type="submission" date="2021-08" db="EMBL/GenBank/DDBJ databases">
        <title>WGS assembly of Ceratopteris richardii.</title>
        <authorList>
            <person name="Marchant D.B."/>
            <person name="Chen G."/>
            <person name="Jenkins J."/>
            <person name="Shu S."/>
            <person name="Leebens-Mack J."/>
            <person name="Grimwood J."/>
            <person name="Schmutz J."/>
            <person name="Soltis P."/>
            <person name="Soltis D."/>
            <person name="Chen Z.-H."/>
        </authorList>
    </citation>
    <scope>NUCLEOTIDE SEQUENCE</scope>
    <source>
        <strain evidence="1">Whitten #5841</strain>
        <tissue evidence="1">Leaf</tissue>
    </source>
</reference>
<dbReference type="SUPFAM" id="SSF51197">
    <property type="entry name" value="Clavaminate synthase-like"/>
    <property type="match status" value="1"/>
</dbReference>
<dbReference type="InterPro" id="IPR027443">
    <property type="entry name" value="IPNS-like_sf"/>
</dbReference>
<organism evidence="1 2">
    <name type="scientific">Ceratopteris richardii</name>
    <name type="common">Triangle waterfern</name>
    <dbReference type="NCBI Taxonomy" id="49495"/>
    <lineage>
        <taxon>Eukaryota</taxon>
        <taxon>Viridiplantae</taxon>
        <taxon>Streptophyta</taxon>
        <taxon>Embryophyta</taxon>
        <taxon>Tracheophyta</taxon>
        <taxon>Polypodiopsida</taxon>
        <taxon>Polypodiidae</taxon>
        <taxon>Polypodiales</taxon>
        <taxon>Pteridineae</taxon>
        <taxon>Pteridaceae</taxon>
        <taxon>Parkerioideae</taxon>
        <taxon>Ceratopteris</taxon>
    </lineage>
</organism>
<dbReference type="OrthoDB" id="438224at2759"/>
<dbReference type="OMA" id="EREMLPN"/>
<dbReference type="AlphaFoldDB" id="A0A8T2R9B3"/>
<dbReference type="EMBL" id="CM035433">
    <property type="protein sequence ID" value="KAH7293002.1"/>
    <property type="molecule type" value="Genomic_DNA"/>
</dbReference>
<gene>
    <name evidence="1" type="ORF">KP509_28G007600</name>
</gene>
<protein>
    <recommendedName>
        <fullName evidence="3">Clavaminate synthase-like protein</fullName>
    </recommendedName>
</protein>
<proteinExistence type="predicted"/>
<dbReference type="PANTHER" id="PTHR48420:SF1">
    <property type="entry name" value="NON-HAEM DIOXYGENASE N-TERMINAL DOMAIN-CONTAINING PROTEIN"/>
    <property type="match status" value="1"/>
</dbReference>
<evidence type="ECO:0008006" key="3">
    <source>
        <dbReference type="Google" id="ProtNLM"/>
    </source>
</evidence>